<evidence type="ECO:0000256" key="1">
    <source>
        <dbReference type="SAM" id="Phobius"/>
    </source>
</evidence>
<accession>A0A3N1H5U7</accession>
<gene>
    <name evidence="2" type="ORF">EDD40_3235</name>
</gene>
<keyword evidence="3" id="KW-1185">Reference proteome</keyword>
<keyword evidence="1" id="KW-0812">Transmembrane</keyword>
<feature type="transmembrane region" description="Helical" evidence="1">
    <location>
        <begin position="151"/>
        <end position="171"/>
    </location>
</feature>
<evidence type="ECO:0000313" key="3">
    <source>
        <dbReference type="Proteomes" id="UP000268727"/>
    </source>
</evidence>
<dbReference type="Pfam" id="PF13459">
    <property type="entry name" value="Fer4_15"/>
    <property type="match status" value="1"/>
</dbReference>
<dbReference type="SUPFAM" id="SSF54862">
    <property type="entry name" value="4Fe-4S ferredoxins"/>
    <property type="match status" value="1"/>
</dbReference>
<feature type="transmembrane region" description="Helical" evidence="1">
    <location>
        <begin position="51"/>
        <end position="73"/>
    </location>
</feature>
<dbReference type="Gene3D" id="3.30.70.20">
    <property type="match status" value="1"/>
</dbReference>
<sequence length="271" mass="28826">MVSEHDARVWDVATLSGRVAYVAMCLAACWGVLTATGWVRRITGRAALRATHQVLATFAVATAVAHAVSFLSLDAAPLAAYQLVVPLLGGGEVRHALGVVGLELLLAASVTAGLQRSVVYRDWLGLHRLAYAGVWLGALHAWLGASASGHVAVVWLGGITVLMPAVTLTVLRFLPPHLLVRVGVIEAEPAPAPSPPPVRDESPGVRVAVDHGRCRHYALCQAQAPRVFRVLEDGRLRYARNPDADQAPQVRAAARVCPMRAIRVDAAEARP</sequence>
<dbReference type="EMBL" id="RJKM01000001">
    <property type="protein sequence ID" value="ROP37905.1"/>
    <property type="molecule type" value="Genomic_DNA"/>
</dbReference>
<dbReference type="Proteomes" id="UP000268727">
    <property type="component" value="Unassembled WGS sequence"/>
</dbReference>
<keyword evidence="1" id="KW-0472">Membrane</keyword>
<evidence type="ECO:0000313" key="2">
    <source>
        <dbReference type="EMBL" id="ROP37905.1"/>
    </source>
</evidence>
<organism evidence="2 3">
    <name type="scientific">Saccharothrix texasensis</name>
    <dbReference type="NCBI Taxonomy" id="103734"/>
    <lineage>
        <taxon>Bacteria</taxon>
        <taxon>Bacillati</taxon>
        <taxon>Actinomycetota</taxon>
        <taxon>Actinomycetes</taxon>
        <taxon>Pseudonocardiales</taxon>
        <taxon>Pseudonocardiaceae</taxon>
        <taxon>Saccharothrix</taxon>
    </lineage>
</organism>
<comment type="caution">
    <text evidence="2">The sequence shown here is derived from an EMBL/GenBank/DDBJ whole genome shotgun (WGS) entry which is preliminary data.</text>
</comment>
<proteinExistence type="predicted"/>
<feature type="transmembrane region" description="Helical" evidence="1">
    <location>
        <begin position="126"/>
        <end position="145"/>
    </location>
</feature>
<protein>
    <submittedName>
        <fullName evidence="2">Sulfoxide reductase heme-binding subunit YedZ</fullName>
    </submittedName>
</protein>
<feature type="transmembrane region" description="Helical" evidence="1">
    <location>
        <begin position="93"/>
        <end position="114"/>
    </location>
</feature>
<dbReference type="AlphaFoldDB" id="A0A3N1H5U7"/>
<keyword evidence="1" id="KW-1133">Transmembrane helix</keyword>
<feature type="transmembrane region" description="Helical" evidence="1">
    <location>
        <begin position="20"/>
        <end position="39"/>
    </location>
</feature>
<dbReference type="RefSeq" id="WP_246037684.1">
    <property type="nucleotide sequence ID" value="NZ_RJKM01000001.1"/>
</dbReference>
<reference evidence="2 3" key="1">
    <citation type="submission" date="2018-11" db="EMBL/GenBank/DDBJ databases">
        <title>Sequencing the genomes of 1000 actinobacteria strains.</title>
        <authorList>
            <person name="Klenk H.-P."/>
        </authorList>
    </citation>
    <scope>NUCLEOTIDE SEQUENCE [LARGE SCALE GENOMIC DNA]</scope>
    <source>
        <strain evidence="2 3">DSM 44231</strain>
    </source>
</reference>
<name>A0A3N1H5U7_9PSEU</name>